<proteinExistence type="predicted"/>
<comment type="caution">
    <text evidence="1">The sequence shown here is derived from an EMBL/GenBank/DDBJ whole genome shotgun (WGS) entry which is preliminary data.</text>
</comment>
<reference evidence="1 2" key="1">
    <citation type="submission" date="2019-03" db="EMBL/GenBank/DDBJ databases">
        <title>Draft genome sequences of novel Actinobacteria.</title>
        <authorList>
            <person name="Sahin N."/>
            <person name="Ay H."/>
            <person name="Saygin H."/>
        </authorList>
    </citation>
    <scope>NUCLEOTIDE SEQUENCE [LARGE SCALE GENOMIC DNA]</scope>
    <source>
        <strain evidence="1 2">6K102</strain>
    </source>
</reference>
<dbReference type="EMBL" id="SMLD01000003">
    <property type="protein sequence ID" value="TDE59695.1"/>
    <property type="molecule type" value="Genomic_DNA"/>
</dbReference>
<evidence type="ECO:0000313" key="1">
    <source>
        <dbReference type="EMBL" id="TDE59695.1"/>
    </source>
</evidence>
<dbReference type="AlphaFoldDB" id="A0A4R5FXF2"/>
<keyword evidence="2" id="KW-1185">Reference proteome</keyword>
<dbReference type="Proteomes" id="UP000295136">
    <property type="component" value="Unassembled WGS sequence"/>
</dbReference>
<evidence type="ECO:0000313" key="2">
    <source>
        <dbReference type="Proteomes" id="UP000295136"/>
    </source>
</evidence>
<gene>
    <name evidence="1" type="ORF">E1295_02055</name>
</gene>
<name>A0A4R5FXF2_9ACTN</name>
<dbReference type="RefSeq" id="WP_132627914.1">
    <property type="nucleotide sequence ID" value="NZ_SMLD01000003.1"/>
</dbReference>
<accession>A0A4R5FXF2</accession>
<protein>
    <submittedName>
        <fullName evidence="1">Uncharacterized protein</fullName>
    </submittedName>
</protein>
<organism evidence="1 2">
    <name type="scientific">Nonomuraea mesophila</name>
    <dbReference type="NCBI Taxonomy" id="2530382"/>
    <lineage>
        <taxon>Bacteria</taxon>
        <taxon>Bacillati</taxon>
        <taxon>Actinomycetota</taxon>
        <taxon>Actinomycetes</taxon>
        <taxon>Streptosporangiales</taxon>
        <taxon>Streptosporangiaceae</taxon>
        <taxon>Nonomuraea</taxon>
    </lineage>
</organism>
<sequence>MRDGEARVAIGPDLQRLGLDDYTVEKGEQYTLWAMFKPPADVSRVTVRIPGFEPVADVPIS</sequence>